<reference evidence="4 5" key="1">
    <citation type="submission" date="2006-02" db="EMBL/GenBank/DDBJ databases">
        <authorList>
            <person name="Waterbury J."/>
            <person name="Ferriera S."/>
            <person name="Johnson J."/>
            <person name="Kravitz S."/>
            <person name="Halpern A."/>
            <person name="Remington K."/>
            <person name="Beeson K."/>
            <person name="Tran B."/>
            <person name="Rogers Y.-H."/>
            <person name="Friedman R."/>
            <person name="Venter J.C."/>
        </authorList>
    </citation>
    <scope>NUCLEOTIDE SEQUENCE [LARGE SCALE GENOMIC DNA]</scope>
    <source>
        <strain evidence="4 5">Nb-231</strain>
    </source>
</reference>
<name>A4BLW5_9GAMM</name>
<evidence type="ECO:0000313" key="5">
    <source>
        <dbReference type="Proteomes" id="UP000003374"/>
    </source>
</evidence>
<dbReference type="Proteomes" id="UP000003374">
    <property type="component" value="Unassembled WGS sequence"/>
</dbReference>
<keyword evidence="1" id="KW-0547">Nucleotide-binding</keyword>
<evidence type="ECO:0000256" key="2">
    <source>
        <dbReference type="ARBA" id="ARBA00022840"/>
    </source>
</evidence>
<gene>
    <name evidence="4" type="ORF">NB231_15823</name>
</gene>
<protein>
    <recommendedName>
        <fullName evidence="3">Aminoglycoside phosphotransferase domain-containing protein</fullName>
    </recommendedName>
</protein>
<accession>A4BLW5</accession>
<evidence type="ECO:0000259" key="3">
    <source>
        <dbReference type="Pfam" id="PF01636"/>
    </source>
</evidence>
<dbReference type="HOGENOM" id="CLU_021467_1_0_6"/>
<sequence>MGTTGSGPVADERLVRLKQWLAHDLGLRLRSLEPIANDASFRRYFRVHLAKTTYIAMDAPPAHEDCHAFVAVAKLLREAGINAPAVLEQERVQGFLLLADLGRESYLDAIAYNDADALFTDAIDALIRWQLASEPGRLPSYSRDLLQRELDLFPDWYLARHLGLELSATERDGWQEVCARLIDSALEQASVYVHRDYMVRNLMYCEPNPGVIDFQDAVYGPVTYDIASLLRDAFISWEPRLETRWLRYYATRARLEGVPIAVDDDEFVRQLDWMGVQRHLKVIGIFARLYYRDGKSRYLAEAPRFFDYVRTVAARYSELGALLKLLDGLQQRQGSQKPRL</sequence>
<dbReference type="Gene3D" id="3.30.200.20">
    <property type="entry name" value="Phosphorylase Kinase, domain 1"/>
    <property type="match status" value="1"/>
</dbReference>
<dbReference type="GO" id="GO:0005524">
    <property type="term" value="F:ATP binding"/>
    <property type="evidence" value="ECO:0007669"/>
    <property type="project" value="UniProtKB-KW"/>
</dbReference>
<dbReference type="PANTHER" id="PTHR33540">
    <property type="entry name" value="TRNA THREONYLCARBAMOYLADENOSINE BIOSYNTHESIS PROTEIN TSAE"/>
    <property type="match status" value="1"/>
</dbReference>
<dbReference type="eggNOG" id="COG3178">
    <property type="taxonomic scope" value="Bacteria"/>
</dbReference>
<organism evidence="4 5">
    <name type="scientific">Nitrococcus mobilis Nb-231</name>
    <dbReference type="NCBI Taxonomy" id="314278"/>
    <lineage>
        <taxon>Bacteria</taxon>
        <taxon>Pseudomonadati</taxon>
        <taxon>Pseudomonadota</taxon>
        <taxon>Gammaproteobacteria</taxon>
        <taxon>Chromatiales</taxon>
        <taxon>Ectothiorhodospiraceae</taxon>
        <taxon>Nitrococcus</taxon>
    </lineage>
</organism>
<dbReference type="OrthoDB" id="9809275at2"/>
<dbReference type="InterPro" id="IPR011009">
    <property type="entry name" value="Kinase-like_dom_sf"/>
</dbReference>
<dbReference type="InterPro" id="IPR002575">
    <property type="entry name" value="Aminoglycoside_PTrfase"/>
</dbReference>
<dbReference type="PANTHER" id="PTHR33540:SF1">
    <property type="entry name" value="N-ACETYLMURAMATE_N-ACETYLGLUCOSAMINE KINASE"/>
    <property type="match status" value="1"/>
</dbReference>
<keyword evidence="2" id="KW-0067">ATP-binding</keyword>
<dbReference type="Pfam" id="PF01636">
    <property type="entry name" value="APH"/>
    <property type="match status" value="1"/>
</dbReference>
<dbReference type="EMBL" id="AAOF01000001">
    <property type="protein sequence ID" value="EAR23303.1"/>
    <property type="molecule type" value="Genomic_DNA"/>
</dbReference>
<dbReference type="SUPFAM" id="SSF56112">
    <property type="entry name" value="Protein kinase-like (PK-like)"/>
    <property type="match status" value="1"/>
</dbReference>
<comment type="caution">
    <text evidence="4">The sequence shown here is derived from an EMBL/GenBank/DDBJ whole genome shotgun (WGS) entry which is preliminary data.</text>
</comment>
<dbReference type="RefSeq" id="WP_005004431.1">
    <property type="nucleotide sequence ID" value="NZ_CH672427.1"/>
</dbReference>
<evidence type="ECO:0000256" key="1">
    <source>
        <dbReference type="ARBA" id="ARBA00022741"/>
    </source>
</evidence>
<dbReference type="Gene3D" id="3.90.1200.10">
    <property type="match status" value="1"/>
</dbReference>
<evidence type="ECO:0000313" key="4">
    <source>
        <dbReference type="EMBL" id="EAR23303.1"/>
    </source>
</evidence>
<keyword evidence="5" id="KW-1185">Reference proteome</keyword>
<proteinExistence type="predicted"/>
<feature type="domain" description="Aminoglycoside phosphotransferase" evidence="3">
    <location>
        <begin position="32"/>
        <end position="256"/>
    </location>
</feature>
<dbReference type="AlphaFoldDB" id="A4BLW5"/>
<dbReference type="STRING" id="314278.NB231_15823"/>